<evidence type="ECO:0000256" key="1">
    <source>
        <dbReference type="SAM" id="MobiDB-lite"/>
    </source>
</evidence>
<feature type="region of interest" description="Disordered" evidence="1">
    <location>
        <begin position="182"/>
        <end position="201"/>
    </location>
</feature>
<organism evidence="2 3">
    <name type="scientific">Alkalisalibacterium limincola</name>
    <dbReference type="NCBI Taxonomy" id="2699169"/>
    <lineage>
        <taxon>Bacteria</taxon>
        <taxon>Pseudomonadati</taxon>
        <taxon>Pseudomonadota</taxon>
        <taxon>Gammaproteobacteria</taxon>
        <taxon>Lysobacterales</taxon>
        <taxon>Lysobacteraceae</taxon>
        <taxon>Alkalisalibacterium</taxon>
    </lineage>
</organism>
<dbReference type="OrthoDB" id="9772097at2"/>
<protein>
    <submittedName>
        <fullName evidence="2">Methylamine utilization protein</fullName>
    </submittedName>
</protein>
<keyword evidence="3" id="KW-1185">Reference proteome</keyword>
<dbReference type="RefSeq" id="WP_147890424.1">
    <property type="nucleotide sequence ID" value="NZ_VRTS01000001.1"/>
</dbReference>
<evidence type="ECO:0000313" key="3">
    <source>
        <dbReference type="Proteomes" id="UP000321248"/>
    </source>
</evidence>
<sequence length="201" mass="21395">MAQPRLDVQVLDGAGLPLAGAVVSLHGREGGADGPPAAVPIVDAVIEQVRGEFNPQVLVVTTGTPVRFPNLDRIRHHVYSFSPAKVFELPLYSGEAHEPVVFDVPGVVTLGCNIHDWMLGHVVVLDTAVHSISDGSGAVSLEAPRGTWRLRVWHARLPAGEPPLEREVTLEDGPTHVEVALELSRPLPRGRPGATADGARP</sequence>
<proteinExistence type="predicted"/>
<name>A0A5C8L021_9GAMM</name>
<dbReference type="SUPFAM" id="SSF49503">
    <property type="entry name" value="Cupredoxins"/>
    <property type="match status" value="1"/>
</dbReference>
<dbReference type="InterPro" id="IPR008972">
    <property type="entry name" value="Cupredoxin"/>
</dbReference>
<gene>
    <name evidence="2" type="ORF">FU658_01155</name>
</gene>
<comment type="caution">
    <text evidence="2">The sequence shown here is derived from an EMBL/GenBank/DDBJ whole genome shotgun (WGS) entry which is preliminary data.</text>
</comment>
<accession>A0A5C8L021</accession>
<dbReference type="AlphaFoldDB" id="A0A5C8L021"/>
<reference evidence="2 3" key="1">
    <citation type="submission" date="2019-08" db="EMBL/GenBank/DDBJ databases">
        <authorList>
            <person name="Karlyshev A.V."/>
        </authorList>
    </citation>
    <scope>NUCLEOTIDE SEQUENCE [LARGE SCALE GENOMIC DNA]</scope>
    <source>
        <strain evidence="2 3">Alg18-2.2</strain>
    </source>
</reference>
<dbReference type="Proteomes" id="UP000321248">
    <property type="component" value="Unassembled WGS sequence"/>
</dbReference>
<dbReference type="EMBL" id="VRTS01000001">
    <property type="protein sequence ID" value="TXK65751.1"/>
    <property type="molecule type" value="Genomic_DNA"/>
</dbReference>
<dbReference type="CDD" id="cd04221">
    <property type="entry name" value="MauL"/>
    <property type="match status" value="1"/>
</dbReference>
<dbReference type="InterPro" id="IPR034242">
    <property type="entry name" value="MauL"/>
</dbReference>
<dbReference type="Gene3D" id="2.60.40.420">
    <property type="entry name" value="Cupredoxins - blue copper proteins"/>
    <property type="match status" value="1"/>
</dbReference>
<evidence type="ECO:0000313" key="2">
    <source>
        <dbReference type="EMBL" id="TXK65751.1"/>
    </source>
</evidence>